<evidence type="ECO:0000313" key="8">
    <source>
        <dbReference type="EMBL" id="RZF39061.1"/>
    </source>
</evidence>
<dbReference type="EMBL" id="QKKF02020774">
    <property type="protein sequence ID" value="RZF39061.1"/>
    <property type="molecule type" value="Genomic_DNA"/>
</dbReference>
<proteinExistence type="inferred from homology"/>
<keyword evidence="9" id="KW-1185">Reference proteome</keyword>
<dbReference type="STRING" id="195883.A0A482X1J6"/>
<dbReference type="InterPro" id="IPR029416">
    <property type="entry name" value="CFAP300"/>
</dbReference>
<evidence type="ECO:0000256" key="7">
    <source>
        <dbReference type="ARBA" id="ARBA00023273"/>
    </source>
</evidence>
<dbReference type="PANTHER" id="PTHR31078">
    <property type="entry name" value="CILIA- AND FLAGELLA-ASSOCIATED PROTEIN 300"/>
    <property type="match status" value="1"/>
</dbReference>
<reference evidence="8 9" key="1">
    <citation type="journal article" date="2017" name="Gigascience">
        <title>Genome sequence of the small brown planthopper, Laodelphax striatellus.</title>
        <authorList>
            <person name="Zhu J."/>
            <person name="Jiang F."/>
            <person name="Wang X."/>
            <person name="Yang P."/>
            <person name="Bao Y."/>
            <person name="Zhao W."/>
            <person name="Wang W."/>
            <person name="Lu H."/>
            <person name="Wang Q."/>
            <person name="Cui N."/>
            <person name="Li J."/>
            <person name="Chen X."/>
            <person name="Luo L."/>
            <person name="Yu J."/>
            <person name="Kang L."/>
            <person name="Cui F."/>
        </authorList>
    </citation>
    <scope>NUCLEOTIDE SEQUENCE [LARGE SCALE GENOMIC DNA]</scope>
    <source>
        <strain evidence="8">Lst14</strain>
    </source>
</reference>
<comment type="caution">
    <text evidence="8">The sequence shown here is derived from an EMBL/GenBank/DDBJ whole genome shotgun (WGS) entry which is preliminary data.</text>
</comment>
<keyword evidence="7" id="KW-0966">Cell projection</keyword>
<gene>
    <name evidence="8" type="ORF">LSTR_LSTR006598</name>
</gene>
<comment type="similarity">
    <text evidence="3">Belongs to the CFAP300 family.</text>
</comment>
<evidence type="ECO:0000256" key="6">
    <source>
        <dbReference type="ARBA" id="ARBA00023212"/>
    </source>
</evidence>
<sequence>MSDKKKFTFIHTPGRSSEFLGNKTMKEYMMKWSMKGHISIQYYSFNEHFSIHQRQEFVEAFFTDPVVYGTLNCTTNDGVSWISVGQPLPSVKVEVIPCTVTSLEFFDRLYNRANGVTMGECGDLIGCFDQQIDQVIVSDNLRLMLLSEEGPHLFSDAEKSQLLFRLFTCFCLGGVWAQHDTNLKPYIEAAKALYKDLVKVERVAGTSELVVRSLVLSVSAASEDGTTVMPETTNKKQNLLFLVIDPFTRQLTVFFHNCSRQFFI</sequence>
<dbReference type="Pfam" id="PF14926">
    <property type="entry name" value="CFAP300"/>
    <property type="match status" value="1"/>
</dbReference>
<organism evidence="8 9">
    <name type="scientific">Laodelphax striatellus</name>
    <name type="common">Small brown planthopper</name>
    <name type="synonym">Delphax striatella</name>
    <dbReference type="NCBI Taxonomy" id="195883"/>
    <lineage>
        <taxon>Eukaryota</taxon>
        <taxon>Metazoa</taxon>
        <taxon>Ecdysozoa</taxon>
        <taxon>Arthropoda</taxon>
        <taxon>Hexapoda</taxon>
        <taxon>Insecta</taxon>
        <taxon>Pterygota</taxon>
        <taxon>Neoptera</taxon>
        <taxon>Paraneoptera</taxon>
        <taxon>Hemiptera</taxon>
        <taxon>Auchenorrhyncha</taxon>
        <taxon>Fulgoroidea</taxon>
        <taxon>Delphacidae</taxon>
        <taxon>Criomorphinae</taxon>
        <taxon>Laodelphax</taxon>
    </lineage>
</organism>
<name>A0A482X1J6_LAOST</name>
<dbReference type="PANTHER" id="PTHR31078:SF1">
    <property type="entry name" value="CILIA- AND FLAGELLA-ASSOCIATED PROTEIN 300"/>
    <property type="match status" value="1"/>
</dbReference>
<dbReference type="Proteomes" id="UP000291343">
    <property type="component" value="Unassembled WGS sequence"/>
</dbReference>
<dbReference type="OrthoDB" id="10259249at2759"/>
<keyword evidence="5" id="KW-0963">Cytoplasm</keyword>
<protein>
    <recommendedName>
        <fullName evidence="4">Cilia- and flagella-associated protein 300</fullName>
    </recommendedName>
</protein>
<keyword evidence="6" id="KW-0206">Cytoskeleton</keyword>
<evidence type="ECO:0000256" key="2">
    <source>
        <dbReference type="ARBA" id="ARBA00004430"/>
    </source>
</evidence>
<dbReference type="AlphaFoldDB" id="A0A482X1J6"/>
<evidence type="ECO:0000256" key="1">
    <source>
        <dbReference type="ARBA" id="ARBA00002404"/>
    </source>
</evidence>
<evidence type="ECO:0000256" key="4">
    <source>
        <dbReference type="ARBA" id="ARBA00022174"/>
    </source>
</evidence>
<comment type="subcellular location">
    <subcellularLocation>
        <location evidence="2">Cytoplasm</location>
        <location evidence="2">Cytoskeleton</location>
        <location evidence="2">Cilium axoneme</location>
    </subcellularLocation>
</comment>
<evidence type="ECO:0000256" key="5">
    <source>
        <dbReference type="ARBA" id="ARBA00022490"/>
    </source>
</evidence>
<dbReference type="InParanoid" id="A0A482X1J6"/>
<accession>A0A482X1J6</accession>
<evidence type="ECO:0000313" key="9">
    <source>
        <dbReference type="Proteomes" id="UP000291343"/>
    </source>
</evidence>
<comment type="function">
    <text evidence="1">Cilium- and flagellum-specific protein that plays a role in axonemal structure organization and motility. May play a role in outer and inner dynein arm assembly.</text>
</comment>
<evidence type="ECO:0000256" key="3">
    <source>
        <dbReference type="ARBA" id="ARBA00009205"/>
    </source>
</evidence>
<dbReference type="GO" id="GO:0005930">
    <property type="term" value="C:axoneme"/>
    <property type="evidence" value="ECO:0007669"/>
    <property type="project" value="UniProtKB-SubCell"/>
</dbReference>